<evidence type="ECO:0000313" key="5">
    <source>
        <dbReference type="Proteomes" id="UP000070080"/>
    </source>
</evidence>
<dbReference type="Proteomes" id="UP000070080">
    <property type="component" value="Unassembled WGS sequence"/>
</dbReference>
<accession>A0A133YGV7</accession>
<evidence type="ECO:0000256" key="1">
    <source>
        <dbReference type="ARBA" id="ARBA00022679"/>
    </source>
</evidence>
<keyword evidence="5" id="KW-1185">Reference proteome</keyword>
<keyword evidence="2 4" id="KW-0012">Acyltransferase</keyword>
<dbReference type="SMART" id="SM00563">
    <property type="entry name" value="PlsC"/>
    <property type="match status" value="1"/>
</dbReference>
<dbReference type="PANTHER" id="PTHR10434:SF11">
    <property type="entry name" value="1-ACYL-SN-GLYCEROL-3-PHOSPHATE ACYLTRANSFERASE"/>
    <property type="match status" value="1"/>
</dbReference>
<dbReference type="SUPFAM" id="SSF69593">
    <property type="entry name" value="Glycerol-3-phosphate (1)-acyltransferase"/>
    <property type="match status" value="1"/>
</dbReference>
<organism evidence="4 5">
    <name type="scientific">Amygdalobacter nucleatus</name>
    <dbReference type="NCBI Taxonomy" id="3029274"/>
    <lineage>
        <taxon>Bacteria</taxon>
        <taxon>Bacillati</taxon>
        <taxon>Bacillota</taxon>
        <taxon>Clostridia</taxon>
        <taxon>Eubacteriales</taxon>
        <taxon>Oscillospiraceae</taxon>
        <taxon>Amygdalobacter</taxon>
    </lineage>
</organism>
<evidence type="ECO:0000259" key="3">
    <source>
        <dbReference type="SMART" id="SM00563"/>
    </source>
</evidence>
<dbReference type="CDD" id="cd07989">
    <property type="entry name" value="LPLAT_AGPAT-like"/>
    <property type="match status" value="1"/>
</dbReference>
<dbReference type="STRING" id="1497955.HMPREF1872_00090"/>
<evidence type="ECO:0000256" key="2">
    <source>
        <dbReference type="ARBA" id="ARBA00023315"/>
    </source>
</evidence>
<dbReference type="PANTHER" id="PTHR10434">
    <property type="entry name" value="1-ACYL-SN-GLYCEROL-3-PHOSPHATE ACYLTRANSFERASE"/>
    <property type="match status" value="1"/>
</dbReference>
<evidence type="ECO:0000313" key="4">
    <source>
        <dbReference type="EMBL" id="KXB42419.1"/>
    </source>
</evidence>
<feature type="domain" description="Phospholipid/glycerol acyltransferase" evidence="3">
    <location>
        <begin position="71"/>
        <end position="186"/>
    </location>
</feature>
<dbReference type="AlphaFoldDB" id="A0A133YGV7"/>
<dbReference type="GO" id="GO:0006654">
    <property type="term" value="P:phosphatidic acid biosynthetic process"/>
    <property type="evidence" value="ECO:0007669"/>
    <property type="project" value="TreeGrafter"/>
</dbReference>
<dbReference type="Pfam" id="PF01553">
    <property type="entry name" value="Acyltransferase"/>
    <property type="match status" value="1"/>
</dbReference>
<reference evidence="5" key="1">
    <citation type="submission" date="2016-01" db="EMBL/GenBank/DDBJ databases">
        <authorList>
            <person name="Mitreva M."/>
            <person name="Pepin K.H."/>
            <person name="Mihindukulasuriya K.A."/>
            <person name="Fulton R."/>
            <person name="Fronick C."/>
            <person name="O'Laughlin M."/>
            <person name="Miner T."/>
            <person name="Herter B."/>
            <person name="Rosa B.A."/>
            <person name="Cordes M."/>
            <person name="Tomlinson C."/>
            <person name="Wollam A."/>
            <person name="Palsikar V.B."/>
            <person name="Mardis E.R."/>
            <person name="Wilson R.K."/>
        </authorList>
    </citation>
    <scope>NUCLEOTIDE SEQUENCE [LARGE SCALE GENOMIC DNA]</scope>
    <source>
        <strain evidence="5">KA00274</strain>
    </source>
</reference>
<keyword evidence="1 4" id="KW-0808">Transferase</keyword>
<gene>
    <name evidence="4" type="ORF">HMPREF1872_00090</name>
</gene>
<dbReference type="GO" id="GO:0003841">
    <property type="term" value="F:1-acylglycerol-3-phosphate O-acyltransferase activity"/>
    <property type="evidence" value="ECO:0007669"/>
    <property type="project" value="TreeGrafter"/>
</dbReference>
<proteinExistence type="predicted"/>
<name>A0A133YGV7_9FIRM</name>
<comment type="caution">
    <text evidence="4">The sequence shown here is derived from an EMBL/GenBank/DDBJ whole genome shotgun (WGS) entry which is preliminary data.</text>
</comment>
<sequence>MKIVPLNVADSKKPKIESLPETFQLAKGWRRSVIKLVEFGLRRYYCITISPDFNRLNSEILALDEQTKRPYVIISNHQNFWDVPLIILAVSAWIDWVCKNELFDVPLFGNFLRKWAAIPFNRHKLDLTAIKTIIKRLKDKRIVGIFPQGHRCKTKEELLVYQPQSTIVNLIRKTHARVLLIGIAGEFKFHSKLELQMLPAFDLADFYDTDQSDDEIAYDLMRKVYTLAKKDYPTYDEMKQFKERHNEHTK</sequence>
<protein>
    <submittedName>
        <fullName evidence="4">Acyltransferase</fullName>
    </submittedName>
</protein>
<dbReference type="EMBL" id="LSCV01000002">
    <property type="protein sequence ID" value="KXB42419.1"/>
    <property type="molecule type" value="Genomic_DNA"/>
</dbReference>
<dbReference type="InterPro" id="IPR002123">
    <property type="entry name" value="Plipid/glycerol_acylTrfase"/>
</dbReference>